<dbReference type="AlphaFoldDB" id="A0A1I8QAJ2"/>
<dbReference type="EnsemblMetazoa" id="SCAU015356-RA">
    <property type="protein sequence ID" value="SCAU015356-PA"/>
    <property type="gene ID" value="SCAU015356"/>
</dbReference>
<name>A0A1I8QAJ2_STOCA</name>
<evidence type="ECO:0000313" key="4">
    <source>
        <dbReference type="Proteomes" id="UP000095300"/>
    </source>
</evidence>
<keyword evidence="1" id="KW-1133">Transmembrane helix</keyword>
<dbReference type="STRING" id="35570.A0A1I8QAJ2"/>
<keyword evidence="1" id="KW-0812">Transmembrane</keyword>
<keyword evidence="2" id="KW-0732">Signal</keyword>
<dbReference type="OrthoDB" id="7718910at2759"/>
<feature type="transmembrane region" description="Helical" evidence="1">
    <location>
        <begin position="423"/>
        <end position="446"/>
    </location>
</feature>
<dbReference type="VEuPathDB" id="VectorBase:SCAU015356"/>
<dbReference type="Proteomes" id="UP000095300">
    <property type="component" value="Unassembled WGS sequence"/>
</dbReference>
<keyword evidence="1" id="KW-0472">Membrane</keyword>
<accession>A0A1I8QAJ2</accession>
<protein>
    <submittedName>
        <fullName evidence="3">Uncharacterized protein</fullName>
    </submittedName>
</protein>
<feature type="chain" id="PRO_5009328018" evidence="2">
    <location>
        <begin position="28"/>
        <end position="466"/>
    </location>
</feature>
<evidence type="ECO:0000256" key="2">
    <source>
        <dbReference type="SAM" id="SignalP"/>
    </source>
</evidence>
<dbReference type="KEGG" id="scac:106091749"/>
<reference evidence="3" key="1">
    <citation type="submission" date="2020-05" db="UniProtKB">
        <authorList>
            <consortium name="EnsemblMetazoa"/>
        </authorList>
    </citation>
    <scope>IDENTIFICATION</scope>
    <source>
        <strain evidence="3">USDA</strain>
    </source>
</reference>
<evidence type="ECO:0000256" key="1">
    <source>
        <dbReference type="SAM" id="Phobius"/>
    </source>
</evidence>
<gene>
    <name evidence="3" type="primary">106091749</name>
</gene>
<organism evidence="3 4">
    <name type="scientific">Stomoxys calcitrans</name>
    <name type="common">Stable fly</name>
    <name type="synonym">Conops calcitrans</name>
    <dbReference type="NCBI Taxonomy" id="35570"/>
    <lineage>
        <taxon>Eukaryota</taxon>
        <taxon>Metazoa</taxon>
        <taxon>Ecdysozoa</taxon>
        <taxon>Arthropoda</taxon>
        <taxon>Hexapoda</taxon>
        <taxon>Insecta</taxon>
        <taxon>Pterygota</taxon>
        <taxon>Neoptera</taxon>
        <taxon>Endopterygota</taxon>
        <taxon>Diptera</taxon>
        <taxon>Brachycera</taxon>
        <taxon>Muscomorpha</taxon>
        <taxon>Muscoidea</taxon>
        <taxon>Muscidae</taxon>
        <taxon>Stomoxys</taxon>
    </lineage>
</organism>
<proteinExistence type="predicted"/>
<sequence length="466" mass="53972">MLRYDSLTVSVILILGIVCIRLEEAFGEIFEENIKFCLRTEPRLLSDIEKHKNPLDDNAPCEIIATTLTSLEKESFRNTMCKDHGSTHKDAFYFLKMYNGNLIGRGQYHEICHSKTNPLMAWIPYDMMQQYYAQYLDPKDRINYMAKATDVSREKTELCHFRHSDLVNHISDNLFTCVVMIFEDNFYGLESSINVLVEIKPLMYELRNITYLPWVNSSLSYKTLLGKTALKNPSREQKQIYGSFNYEYVEKVVVNLSSVYKEEGLLRLPILFEHKNAVLKLDDKGIGGMDVTEKAYFGRKMDPKTKVRVDLIGQWAEHQHIFNADIYEYFGSGIKRFHDEMKNGNVSFMRIDSTEPVYEMPEPEDIVVAHLHSLNGKLFQRLTEEANETDTEADDFGDVFEDDDEEMHVEGLRDDTDDDGWGLYPWFVLILLAVGGILLAAIYGTVQKYSDKREPRKYKFTGVATK</sequence>
<evidence type="ECO:0000313" key="3">
    <source>
        <dbReference type="EnsemblMetazoa" id="SCAU015356-PA"/>
    </source>
</evidence>
<keyword evidence="4" id="KW-1185">Reference proteome</keyword>
<feature type="signal peptide" evidence="2">
    <location>
        <begin position="1"/>
        <end position="27"/>
    </location>
</feature>